<keyword evidence="4 5" id="KW-0472">Membrane</keyword>
<dbReference type="EMBL" id="HBEL01031347">
    <property type="protein sequence ID" value="CAD8418510.1"/>
    <property type="molecule type" value="Transcribed_RNA"/>
</dbReference>
<reference evidence="7" key="1">
    <citation type="submission" date="2021-01" db="EMBL/GenBank/DDBJ databases">
        <authorList>
            <person name="Corre E."/>
            <person name="Pelletier E."/>
            <person name="Niang G."/>
            <person name="Scheremetjew M."/>
            <person name="Finn R."/>
            <person name="Kale V."/>
            <person name="Holt S."/>
            <person name="Cochrane G."/>
            <person name="Meng A."/>
            <person name="Brown T."/>
            <person name="Cohen L."/>
        </authorList>
    </citation>
    <scope>NUCLEOTIDE SEQUENCE</scope>
    <source>
        <strain evidence="7">CCAP1064/1</strain>
    </source>
</reference>
<accession>A0A7S0CB64</accession>
<feature type="transmembrane region" description="Helical" evidence="5">
    <location>
        <begin position="288"/>
        <end position="310"/>
    </location>
</feature>
<dbReference type="AlphaFoldDB" id="A0A7S0CB64"/>
<sequence length="510" mass="54171">MIGNRSTCRLIFITLVTTVVANVHHGSNQKVKFTPGRFDSTLDLPERPTSVPGTAFNMDSYHLKEEATSLGLYTRGGFLSNKQKNEYISVAIFMLLDVAFRRTFKHFSIAFPSMLGGCCLIFVALVGLDSVGLSSLAESISTVLTPGSNWLAKWLPVFFVPGLAMLPLAPSVGNFKEVIKALSVVVLGWLFTLTTVAYTALGVSSLLGKESTSSFPIVPAGGGSKSANPYTAKVLKNILTGVAVFLPISIGVTRTGSNFAIPVETALMCLTTFGAFVFGARLPAAFKAIVHPLVTSTFFTMLMTKFIGILTDKSFKTALGAYKAGTISLMHSGAGDLILWMLGPAVVSLCIPMYSRRILMKENFLVIAISTIVSAVGALFGTAFYVKFMKIACDVVRRSVLSRNVTTALGIAITSMLEGNIAIASVAIVLTGIIGGTFSRKVLDKYGITDPIIRGLSVGSSSQGLGVASMVGEKDAFPFAAVNMVLNAFFATTLVSIPSIRDTLLKIALD</sequence>
<feature type="transmembrane region" description="Helical" evidence="5">
    <location>
        <begin position="407"/>
        <end position="434"/>
    </location>
</feature>
<gene>
    <name evidence="7" type="ORF">PINE0816_LOCUS14645</name>
</gene>
<evidence type="ECO:0000256" key="1">
    <source>
        <dbReference type="ARBA" id="ARBA00004141"/>
    </source>
</evidence>
<dbReference type="Pfam" id="PF04172">
    <property type="entry name" value="LrgB"/>
    <property type="match status" value="1"/>
</dbReference>
<feature type="transmembrane region" description="Helical" evidence="5">
    <location>
        <begin position="337"/>
        <end position="354"/>
    </location>
</feature>
<evidence type="ECO:0000256" key="3">
    <source>
        <dbReference type="ARBA" id="ARBA00022989"/>
    </source>
</evidence>
<evidence type="ECO:0000256" key="2">
    <source>
        <dbReference type="ARBA" id="ARBA00022692"/>
    </source>
</evidence>
<feature type="signal peptide" evidence="6">
    <location>
        <begin position="1"/>
        <end position="21"/>
    </location>
</feature>
<feature type="transmembrane region" description="Helical" evidence="5">
    <location>
        <begin position="181"/>
        <end position="201"/>
    </location>
</feature>
<feature type="chain" id="PRO_5031360211" description="Plastidal glycolate/glycerate translocator 1, chloroplastic" evidence="6">
    <location>
        <begin position="22"/>
        <end position="510"/>
    </location>
</feature>
<evidence type="ECO:0000256" key="5">
    <source>
        <dbReference type="SAM" id="Phobius"/>
    </source>
</evidence>
<feature type="transmembrane region" description="Helical" evidence="5">
    <location>
        <begin position="111"/>
        <end position="131"/>
    </location>
</feature>
<feature type="transmembrane region" description="Helical" evidence="5">
    <location>
        <begin position="259"/>
        <end position="282"/>
    </location>
</feature>
<dbReference type="PANTHER" id="PTHR30249">
    <property type="entry name" value="PUTATIVE SEROTONIN TRANSPORTER"/>
    <property type="match status" value="1"/>
</dbReference>
<dbReference type="GO" id="GO:0016020">
    <property type="term" value="C:membrane"/>
    <property type="evidence" value="ECO:0007669"/>
    <property type="project" value="UniProtKB-SubCell"/>
</dbReference>
<name>A0A7S0CB64_9STRA</name>
<dbReference type="InterPro" id="IPR007300">
    <property type="entry name" value="CidB/LrgB"/>
</dbReference>
<feature type="transmembrane region" description="Helical" evidence="5">
    <location>
        <begin position="366"/>
        <end position="386"/>
    </location>
</feature>
<keyword evidence="6" id="KW-0732">Signal</keyword>
<evidence type="ECO:0000256" key="4">
    <source>
        <dbReference type="ARBA" id="ARBA00023136"/>
    </source>
</evidence>
<protein>
    <recommendedName>
        <fullName evidence="8">Plastidal glycolate/glycerate translocator 1, chloroplastic</fullName>
    </recommendedName>
</protein>
<keyword evidence="3 5" id="KW-1133">Transmembrane helix</keyword>
<evidence type="ECO:0000313" key="7">
    <source>
        <dbReference type="EMBL" id="CAD8418510.1"/>
    </source>
</evidence>
<evidence type="ECO:0000256" key="6">
    <source>
        <dbReference type="SAM" id="SignalP"/>
    </source>
</evidence>
<comment type="subcellular location">
    <subcellularLocation>
        <location evidence="1">Membrane</location>
        <topology evidence="1">Multi-pass membrane protein</topology>
    </subcellularLocation>
</comment>
<keyword evidence="2 5" id="KW-0812">Transmembrane</keyword>
<proteinExistence type="predicted"/>
<evidence type="ECO:0008006" key="8">
    <source>
        <dbReference type="Google" id="ProtNLM"/>
    </source>
</evidence>
<feature type="transmembrane region" description="Helical" evidence="5">
    <location>
        <begin position="234"/>
        <end position="252"/>
    </location>
</feature>
<organism evidence="7">
    <name type="scientific">Proboscia inermis</name>
    <dbReference type="NCBI Taxonomy" id="420281"/>
    <lineage>
        <taxon>Eukaryota</taxon>
        <taxon>Sar</taxon>
        <taxon>Stramenopiles</taxon>
        <taxon>Ochrophyta</taxon>
        <taxon>Bacillariophyta</taxon>
        <taxon>Coscinodiscophyceae</taxon>
        <taxon>Rhizosoleniophycidae</taxon>
        <taxon>Rhizosoleniales</taxon>
        <taxon>Rhizosoleniaceae</taxon>
        <taxon>Proboscia</taxon>
    </lineage>
</organism>
<feature type="transmembrane region" description="Helical" evidence="5">
    <location>
        <begin position="151"/>
        <end position="169"/>
    </location>
</feature>
<feature type="transmembrane region" description="Helical" evidence="5">
    <location>
        <begin position="476"/>
        <end position="497"/>
    </location>
</feature>
<dbReference type="PANTHER" id="PTHR30249:SF0">
    <property type="entry name" value="PLASTIDAL GLYCOLATE_GLYCERATE TRANSLOCATOR 1, CHLOROPLASTIC"/>
    <property type="match status" value="1"/>
</dbReference>